<dbReference type="Pfam" id="PF09815">
    <property type="entry name" value="XK-related"/>
    <property type="match status" value="1"/>
</dbReference>
<dbReference type="Ensembl" id="ENSOMYT00000076269.2">
    <property type="protein sequence ID" value="ENSOMYP00000070041.2"/>
    <property type="gene ID" value="ENSOMYG00000032468.2"/>
</dbReference>
<reference evidence="8" key="1">
    <citation type="submission" date="2020-07" db="EMBL/GenBank/DDBJ databases">
        <title>A long reads based de novo assembly of the rainbow trout Arlee double haploid line genome.</title>
        <authorList>
            <person name="Gao G."/>
            <person name="Palti Y."/>
        </authorList>
    </citation>
    <scope>NUCLEOTIDE SEQUENCE [LARGE SCALE GENOMIC DNA]</scope>
</reference>
<name>A0A8C7SPX9_ONCMY</name>
<dbReference type="GO" id="GO:1902742">
    <property type="term" value="P:apoptotic process involved in development"/>
    <property type="evidence" value="ECO:0007669"/>
    <property type="project" value="TreeGrafter"/>
</dbReference>
<dbReference type="InterPro" id="IPR018629">
    <property type="entry name" value="XK-rel"/>
</dbReference>
<keyword evidence="3" id="KW-1003">Cell membrane</keyword>
<dbReference type="GeneTree" id="ENSGT01140000282533"/>
<dbReference type="PANTHER" id="PTHR16024:SF9">
    <property type="entry name" value="XK-RELATED PROTEIN 6"/>
    <property type="match status" value="1"/>
</dbReference>
<dbReference type="AlphaFoldDB" id="A0A8C7SPX9"/>
<dbReference type="InterPro" id="IPR050895">
    <property type="entry name" value="XK-related_scramblase"/>
</dbReference>
<gene>
    <name evidence="8" type="primary">LOC110505660</name>
</gene>
<protein>
    <recommendedName>
        <fullName evidence="7">XK-related protein</fullName>
    </recommendedName>
</protein>
<feature type="transmembrane region" description="Helical" evidence="7">
    <location>
        <begin position="126"/>
        <end position="150"/>
    </location>
</feature>
<dbReference type="GO" id="GO:0043652">
    <property type="term" value="P:engulfment of apoptotic cell"/>
    <property type="evidence" value="ECO:0007669"/>
    <property type="project" value="TreeGrafter"/>
</dbReference>
<accession>A0A8C7SPX9</accession>
<evidence type="ECO:0000256" key="4">
    <source>
        <dbReference type="ARBA" id="ARBA00022692"/>
    </source>
</evidence>
<dbReference type="GO" id="GO:0005886">
    <property type="term" value="C:plasma membrane"/>
    <property type="evidence" value="ECO:0007669"/>
    <property type="project" value="UniProtKB-SubCell"/>
</dbReference>
<evidence type="ECO:0000256" key="5">
    <source>
        <dbReference type="ARBA" id="ARBA00022989"/>
    </source>
</evidence>
<dbReference type="GO" id="GO:0070782">
    <property type="term" value="P:phosphatidylserine exposure on apoptotic cell surface"/>
    <property type="evidence" value="ECO:0007669"/>
    <property type="project" value="TreeGrafter"/>
</dbReference>
<evidence type="ECO:0000256" key="6">
    <source>
        <dbReference type="ARBA" id="ARBA00023136"/>
    </source>
</evidence>
<feature type="transmembrane region" description="Helical" evidence="7">
    <location>
        <begin position="486"/>
        <end position="509"/>
    </location>
</feature>
<evidence type="ECO:0000256" key="1">
    <source>
        <dbReference type="ARBA" id="ARBA00004651"/>
    </source>
</evidence>
<keyword evidence="9" id="KW-1185">Reference proteome</keyword>
<dbReference type="Proteomes" id="UP000694395">
    <property type="component" value="Chromosome 25"/>
</dbReference>
<keyword evidence="5 7" id="KW-1133">Transmembrane helix</keyword>
<evidence type="ECO:0000313" key="8">
    <source>
        <dbReference type="Ensembl" id="ENSOMYP00000070041.2"/>
    </source>
</evidence>
<proteinExistence type="inferred from homology"/>
<comment type="similarity">
    <text evidence="2 7">Belongs to the XK family.</text>
</comment>
<evidence type="ECO:0000256" key="3">
    <source>
        <dbReference type="ARBA" id="ARBA00022475"/>
    </source>
</evidence>
<evidence type="ECO:0000256" key="2">
    <source>
        <dbReference type="ARBA" id="ARBA00008789"/>
    </source>
</evidence>
<keyword evidence="4 7" id="KW-0812">Transmembrane</keyword>
<keyword evidence="6 7" id="KW-0472">Membrane</keyword>
<feature type="transmembrane region" description="Helical" evidence="7">
    <location>
        <begin position="380"/>
        <end position="397"/>
    </location>
</feature>
<feature type="transmembrane region" description="Helical" evidence="7">
    <location>
        <begin position="95"/>
        <end position="114"/>
    </location>
</feature>
<dbReference type="PANTHER" id="PTHR16024">
    <property type="entry name" value="XK-RELATED PROTEIN"/>
    <property type="match status" value="1"/>
</dbReference>
<sequence length="637" mass="73083">MAAQSDGGGEMEEGVGEGVFDGDTEEDCQPLDSAAIHICLCCHSAVCYWGCRSNCLGNLLGKDTTGRIGDTGVGGGRSLRETRCPPEEGLWLDCLWLILALLVFFWDVGTDLLLAADYYDRQDYLWFGLTLFLVLVPSIVVQILSFRWFIQDYSGECLTTWLGTVDCSRGGEREKLTRQGPTGHRGVYPGTDRVRVASVWLWQITIHILQLGQVWRYIRTLYLGIQSHRMKEHKEAQRRFYWAMMFEYADVNMLRLLETFLESAPQLVLQLCIMIQQNRAETLQCISSLGSLLSLSWVLASYHKLLRDSRDDQRSLSYRGALLHLLWRLLTISSRVLSLALFASLFHLYFGIFVVLHWCGMALWVVHGGTDFCMSRWEEVLFNMVVGIVYIFCWFNVKEGHTRGRMVAYYSVVLAENTLLTGLWYVDRQTDRQTGTHLQYVFYLRIGVSLMIVQRQMCVHGYHNSCVCVRMCYRYVYRDHEETDSYAVPALCGVYLSFTGGVLVMLLYYGLLHPSHTHPTPASTWCDELLWGNPLPPSAPPTPAHLAAPFHSDDIIAEGCLPVFQVRLEPPTSRRFEGPLIKIDMPRKRYPAWDAHYVDRRLRRTINLLQYLTPAAAGIRYRDRPLLYELLQYESSF</sequence>
<evidence type="ECO:0000256" key="7">
    <source>
        <dbReference type="RuleBase" id="RU910716"/>
    </source>
</evidence>
<reference evidence="8" key="3">
    <citation type="submission" date="2025-09" db="UniProtKB">
        <authorList>
            <consortium name="Ensembl"/>
        </authorList>
    </citation>
    <scope>IDENTIFICATION</scope>
</reference>
<evidence type="ECO:0000313" key="9">
    <source>
        <dbReference type="Proteomes" id="UP000694395"/>
    </source>
</evidence>
<comment type="subcellular location">
    <subcellularLocation>
        <location evidence="1">Cell membrane</location>
        <topology evidence="1">Multi-pass membrane protein</topology>
    </subcellularLocation>
    <subcellularLocation>
        <location evidence="7">Membrane</location>
        <topology evidence="7">Multi-pass membrane protein</topology>
    </subcellularLocation>
</comment>
<organism evidence="8 9">
    <name type="scientific">Oncorhynchus mykiss</name>
    <name type="common">Rainbow trout</name>
    <name type="synonym">Salmo gairdneri</name>
    <dbReference type="NCBI Taxonomy" id="8022"/>
    <lineage>
        <taxon>Eukaryota</taxon>
        <taxon>Metazoa</taxon>
        <taxon>Chordata</taxon>
        <taxon>Craniata</taxon>
        <taxon>Vertebrata</taxon>
        <taxon>Euteleostomi</taxon>
        <taxon>Actinopterygii</taxon>
        <taxon>Neopterygii</taxon>
        <taxon>Teleostei</taxon>
        <taxon>Protacanthopterygii</taxon>
        <taxon>Salmoniformes</taxon>
        <taxon>Salmonidae</taxon>
        <taxon>Salmoninae</taxon>
        <taxon>Oncorhynchus</taxon>
    </lineage>
</organism>
<reference evidence="8" key="2">
    <citation type="submission" date="2025-08" db="UniProtKB">
        <authorList>
            <consortium name="Ensembl"/>
        </authorList>
    </citation>
    <scope>IDENTIFICATION</scope>
</reference>